<organism evidence="9 10">
    <name type="scientific">Rheinheimera tilapiae</name>
    <dbReference type="NCBI Taxonomy" id="875043"/>
    <lineage>
        <taxon>Bacteria</taxon>
        <taxon>Pseudomonadati</taxon>
        <taxon>Pseudomonadota</taxon>
        <taxon>Gammaproteobacteria</taxon>
        <taxon>Chromatiales</taxon>
        <taxon>Chromatiaceae</taxon>
        <taxon>Rheinheimera</taxon>
    </lineage>
</organism>
<keyword evidence="5 9" id="KW-0012">Acyltransferase</keyword>
<dbReference type="GO" id="GO:0016746">
    <property type="term" value="F:acyltransferase activity"/>
    <property type="evidence" value="ECO:0007669"/>
    <property type="project" value="UniProtKB-KW"/>
</dbReference>
<evidence type="ECO:0000256" key="1">
    <source>
        <dbReference type="ARBA" id="ARBA00022679"/>
    </source>
</evidence>
<dbReference type="EC" id="2.3.1.-" evidence="9"/>
<dbReference type="EMBL" id="JBHLXP010000011">
    <property type="protein sequence ID" value="MFC0050827.1"/>
    <property type="molecule type" value="Genomic_DNA"/>
</dbReference>
<dbReference type="Pfam" id="PF08351">
    <property type="entry name" value="TmcA_N"/>
    <property type="match status" value="1"/>
</dbReference>
<dbReference type="InterPro" id="IPR013562">
    <property type="entry name" value="TmcA/NAT10_N"/>
</dbReference>
<dbReference type="Pfam" id="PF05127">
    <property type="entry name" value="NAT10_TcmA_helicase"/>
    <property type="match status" value="1"/>
</dbReference>
<sequence>MPDSLPSEILSVWNQCRLRRWRLPLWLQGEPAFLQSGWQQLQTQLQAGETIFWLGEFWPEVSAAAHIRQISGQARQQLLGQECDWLVINATQGVDWDLVAASMGCVKAGGLWLLLTPEPACFAGLPNPAASRVLSFPTDAKTHVGHFQAYLTALWPQQPLLSWSVSGLSALPPQFSQQINNIATCESPYASACQQQAVAAIWQLMKGHRHRPLVLSAHRGRGKSAALGIAAAQLQQAGKTRLIITAPQPAAAQVAIQTCRAMLGPDIAPQLQFWPLDRLLAEQPAVDLLLVDEAAAIPAPLLQVLVEQHSRIVMATTEHGYEGTGRSFQLRFQQYLQQHRPGWRKLILQQPIRYGQDDPLEQLIFSSFLLTDRDDLTEGAATAAMSASPQYYCYQAADLLHQPLLLSQIFRLACLAHYQTSVRDLWALLDDPTLQVMTLQQQELVLAVAVVSREGQLPADLVMQIYQGQRRVQGHLAAQSLIYHCLTPQAGTIALWRVQRLMVQPALQQQGLGLQLLEQISRTATAQQVPLLATSFGATKDLVRFWHRAGYGAVKLSQQPEQSSNEFSVLMLKPLEAIPWFDIEGLQLWFGQALYAQAQSIWRDLDSELLRLWVRPPQHSWSAYDQHSLQLFVAGQRDCQQALVTLRHWLDQHYLHLSAAEARLWIRYCWQDSARLPATTNLKNLSLQLRQTACLADLYQVPPR</sequence>
<gene>
    <name evidence="9" type="ORF">ACFFJP_21295</name>
</gene>
<keyword evidence="10" id="KW-1185">Reference proteome</keyword>
<dbReference type="Pfam" id="PF13718">
    <property type="entry name" value="GNAT_acetyltr_2"/>
    <property type="match status" value="2"/>
</dbReference>
<feature type="domain" description="N-acetyltransferase" evidence="8">
    <location>
        <begin position="409"/>
        <end position="522"/>
    </location>
</feature>
<dbReference type="SUPFAM" id="SSF52540">
    <property type="entry name" value="P-loop containing nucleoside triphosphate hydrolases"/>
    <property type="match status" value="1"/>
</dbReference>
<evidence type="ECO:0000259" key="8">
    <source>
        <dbReference type="Pfam" id="PF13718"/>
    </source>
</evidence>
<dbReference type="Proteomes" id="UP001589813">
    <property type="component" value="Unassembled WGS sequence"/>
</dbReference>
<evidence type="ECO:0000256" key="5">
    <source>
        <dbReference type="ARBA" id="ARBA00023315"/>
    </source>
</evidence>
<evidence type="ECO:0000256" key="3">
    <source>
        <dbReference type="ARBA" id="ARBA00022741"/>
    </source>
</evidence>
<keyword evidence="4" id="KW-0067">ATP-binding</keyword>
<keyword evidence="1 9" id="KW-0808">Transferase</keyword>
<name>A0ABV6BL67_9GAMM</name>
<dbReference type="InterPro" id="IPR027417">
    <property type="entry name" value="P-loop_NTPase"/>
</dbReference>
<protein>
    <submittedName>
        <fullName evidence="9">GNAT family N-acetyltransferase</fullName>
        <ecNumber evidence="9">2.3.1.-</ecNumber>
    </submittedName>
</protein>
<feature type="domain" description="N-acetyltransferase" evidence="8">
    <location>
        <begin position="523"/>
        <end position="576"/>
    </location>
</feature>
<dbReference type="PANTHER" id="PTHR10925:SF5">
    <property type="entry name" value="RNA CYTIDINE ACETYLTRANSFERASE"/>
    <property type="match status" value="1"/>
</dbReference>
<dbReference type="InterPro" id="IPR000182">
    <property type="entry name" value="GNAT_dom"/>
</dbReference>
<dbReference type="InterPro" id="IPR016181">
    <property type="entry name" value="Acyl_CoA_acyltransferase"/>
</dbReference>
<feature type="domain" description="TcmA/NAT10 helicase" evidence="6">
    <location>
        <begin position="214"/>
        <end position="370"/>
    </location>
</feature>
<evidence type="ECO:0000259" key="7">
    <source>
        <dbReference type="Pfam" id="PF08351"/>
    </source>
</evidence>
<dbReference type="Gene3D" id="3.40.630.30">
    <property type="match status" value="1"/>
</dbReference>
<reference evidence="9 10" key="1">
    <citation type="submission" date="2024-09" db="EMBL/GenBank/DDBJ databases">
        <authorList>
            <person name="Sun Q."/>
            <person name="Mori K."/>
        </authorList>
    </citation>
    <scope>NUCLEOTIDE SEQUENCE [LARGE SCALE GENOMIC DNA]</scope>
    <source>
        <strain evidence="9 10">KCTC 23315</strain>
    </source>
</reference>
<dbReference type="RefSeq" id="WP_377249173.1">
    <property type="nucleotide sequence ID" value="NZ_JBHLXP010000011.1"/>
</dbReference>
<dbReference type="Gene3D" id="3.40.50.300">
    <property type="entry name" value="P-loop containing nucleotide triphosphate hydrolases"/>
    <property type="match status" value="1"/>
</dbReference>
<keyword evidence="2" id="KW-0819">tRNA processing</keyword>
<accession>A0ABV6BL67</accession>
<dbReference type="InterPro" id="IPR007807">
    <property type="entry name" value="TcmA/NAT10_helicase"/>
</dbReference>
<dbReference type="InterPro" id="IPR032672">
    <property type="entry name" value="TmcA/NAT10/Kre33"/>
</dbReference>
<evidence type="ECO:0000313" key="9">
    <source>
        <dbReference type="EMBL" id="MFC0050827.1"/>
    </source>
</evidence>
<dbReference type="PANTHER" id="PTHR10925">
    <property type="entry name" value="N-ACETYLTRANSFERASE 10"/>
    <property type="match status" value="1"/>
</dbReference>
<feature type="domain" description="TmcA/NAT10 N-terminal" evidence="7">
    <location>
        <begin position="8"/>
        <end position="151"/>
    </location>
</feature>
<dbReference type="Gene3D" id="3.40.50.11040">
    <property type="match status" value="1"/>
</dbReference>
<dbReference type="SUPFAM" id="SSF55729">
    <property type="entry name" value="Acyl-CoA N-acyltransferases (Nat)"/>
    <property type="match status" value="1"/>
</dbReference>
<evidence type="ECO:0000313" key="10">
    <source>
        <dbReference type="Proteomes" id="UP001589813"/>
    </source>
</evidence>
<evidence type="ECO:0000256" key="2">
    <source>
        <dbReference type="ARBA" id="ARBA00022694"/>
    </source>
</evidence>
<evidence type="ECO:0000256" key="4">
    <source>
        <dbReference type="ARBA" id="ARBA00022840"/>
    </source>
</evidence>
<comment type="caution">
    <text evidence="9">The sequence shown here is derived from an EMBL/GenBank/DDBJ whole genome shotgun (WGS) entry which is preliminary data.</text>
</comment>
<evidence type="ECO:0000259" key="6">
    <source>
        <dbReference type="Pfam" id="PF05127"/>
    </source>
</evidence>
<keyword evidence="3" id="KW-0547">Nucleotide-binding</keyword>
<proteinExistence type="predicted"/>